<dbReference type="RefSeq" id="WP_184137397.1">
    <property type="nucleotide sequence ID" value="NZ_JACHFL010000020.1"/>
</dbReference>
<evidence type="ECO:0000256" key="1">
    <source>
        <dbReference type="SAM" id="MobiDB-lite"/>
    </source>
</evidence>
<evidence type="ECO:0000313" key="3">
    <source>
        <dbReference type="Proteomes" id="UP000552709"/>
    </source>
</evidence>
<sequence length="60" mass="6630">MQNLSLGELTLEPGRTLVRRTVTLRRIEAGEVTQIELLSEYVDGKPAQDQDAAPPPTEEP</sequence>
<reference evidence="2 3" key="1">
    <citation type="submission" date="2020-08" db="EMBL/GenBank/DDBJ databases">
        <title>Genomic Encyclopedia of Type Strains, Phase IV (KMG-IV): sequencing the most valuable type-strain genomes for metagenomic binning, comparative biology and taxonomic classification.</title>
        <authorList>
            <person name="Goeker M."/>
        </authorList>
    </citation>
    <scope>NUCLEOTIDE SEQUENCE [LARGE SCALE GENOMIC DNA]</scope>
    <source>
        <strain evidence="2 3">DSM 27939</strain>
    </source>
</reference>
<dbReference type="Proteomes" id="UP000552709">
    <property type="component" value="Unassembled WGS sequence"/>
</dbReference>
<dbReference type="AlphaFoldDB" id="A0A7W8K1S2"/>
<feature type="region of interest" description="Disordered" evidence="1">
    <location>
        <begin position="40"/>
        <end position="60"/>
    </location>
</feature>
<dbReference type="EMBL" id="JACHFL010000020">
    <property type="protein sequence ID" value="MBB5365694.1"/>
    <property type="molecule type" value="Genomic_DNA"/>
</dbReference>
<comment type="caution">
    <text evidence="2">The sequence shown here is derived from an EMBL/GenBank/DDBJ whole genome shotgun (WGS) entry which is preliminary data.</text>
</comment>
<gene>
    <name evidence="2" type="ORF">HNQ08_004820</name>
</gene>
<protein>
    <submittedName>
        <fullName evidence="2">Uncharacterized protein</fullName>
    </submittedName>
</protein>
<evidence type="ECO:0000313" key="2">
    <source>
        <dbReference type="EMBL" id="MBB5365694.1"/>
    </source>
</evidence>
<organism evidence="2 3">
    <name type="scientific">Deinococcus humi</name>
    <dbReference type="NCBI Taxonomy" id="662880"/>
    <lineage>
        <taxon>Bacteria</taxon>
        <taxon>Thermotogati</taxon>
        <taxon>Deinococcota</taxon>
        <taxon>Deinococci</taxon>
        <taxon>Deinococcales</taxon>
        <taxon>Deinococcaceae</taxon>
        <taxon>Deinococcus</taxon>
    </lineage>
</organism>
<name>A0A7W8K1S2_9DEIO</name>
<accession>A0A7W8K1S2</accession>
<proteinExistence type="predicted"/>
<keyword evidence="3" id="KW-1185">Reference proteome</keyword>